<evidence type="ECO:0000259" key="7">
    <source>
        <dbReference type="PROSITE" id="PS50837"/>
    </source>
</evidence>
<sequence>MSVNVDSGSTTTTTSTSSSSFISSLISSSFSSSPLKDGVMLYMLYLSKEELQRFKQLLVNENPIPSSVQITWDQVKTATWGEVIHLLMEYFPGRLAWDVTHDIFAKMNQMPLCLRVQRELQDILPNLKPEVLNSRGTQMNMEAGESDEIQNYRLRVKCQYSPVGNRTTWPGNQVDFLYQDILTHQKLLSCLFLPRRPQGRQPKTVVLLGVAGVGKTTLAHQVMLKWARNTFYCHKFWYAFYLQCCDVAQNKEQSLCELLSCQWSGSQALLSKMMSKPERLLLILDGFEELTLTLTDRPEDLSKDWSQKLPASVLLASLLSRRMLPKATLLILLRQSSWRVAMSFLKSPFVMTLIGFNEVEKKQYLRRYFRNKRQAEEALCFIMRNPILFPMCHVPVICWLVCSRLKEQMERGANLAHVFPNATAIFACYLSSVFPNLAGSLPSDPHQELLVGLCNLAADGMWNKQWVFGKKDLEQAKLDTMAVAALLKVNILRKVASGEDHYAFALLTFQEFFAALLYVLCFPQSLSGFQMLDQAHMKPLVENSGSKRNHLAHMAIFLFGLFNETCALAVERSFGCKLSLGNKELLKMAGLQQGCGLPTVPHGTPHLFYCLYETQEQAFLSQILHDCHKVTLSIKNNKDLQVSAFCLKYCEHLQEVELTVALTVAKASSLHSPCAFPSTGLEGKNQPFQWWRDLCSVFRTHEDLEILALTDSILEPNTVRVLSAALKHPHCKLRKLILRHVHHSLMTEDLILVLMENQCLSYLEIRGTALQEEAMGALCMALKYHQCFLQCLRLEDCPISRKSLRSLARSLRANFCLKTLMLGNGSLDDAGAYYLSVTQLERLSLENCDPTLLRYNSLICPLENSQRLTHLSLAGNPMNEERAQELWDALQHTKCPLRRLVLRNCTLTSGCCWNMAYALVQNKTLRSLDLGFNSLRDPGVILLCKALRNSDSGLQVLELEACQLTSCCCLALNLVLLVHQHLRYLDLSGNYFGLRGLQLFHETFQERTLNTKVVLEQKQSSGVDMMARLEGPKVDEAILKVVQDWHTKGSHGAAPTN</sequence>
<dbReference type="AlphaFoldDB" id="A0A834DFJ3"/>
<dbReference type="SUPFAM" id="SSF52047">
    <property type="entry name" value="RNI-like"/>
    <property type="match status" value="1"/>
</dbReference>
<feature type="domain" description="NACHT" evidence="7">
    <location>
        <begin position="203"/>
        <end position="407"/>
    </location>
</feature>
<dbReference type="InterPro" id="IPR004020">
    <property type="entry name" value="DAPIN"/>
</dbReference>
<evidence type="ECO:0000259" key="6">
    <source>
        <dbReference type="PROSITE" id="PS50824"/>
    </source>
</evidence>
<evidence type="ECO:0000256" key="2">
    <source>
        <dbReference type="ARBA" id="ARBA00022614"/>
    </source>
</evidence>
<dbReference type="InterPro" id="IPR001611">
    <property type="entry name" value="Leu-rich_rpt"/>
</dbReference>
<evidence type="ECO:0000313" key="9">
    <source>
        <dbReference type="Proteomes" id="UP000664940"/>
    </source>
</evidence>
<dbReference type="Pfam" id="PF13516">
    <property type="entry name" value="LRR_6"/>
    <property type="match status" value="2"/>
</dbReference>
<dbReference type="InterPro" id="IPR011029">
    <property type="entry name" value="DEATH-like_dom_sf"/>
</dbReference>
<dbReference type="InterPro" id="IPR050637">
    <property type="entry name" value="NLRP_innate_immun_reg"/>
</dbReference>
<dbReference type="InterPro" id="IPR041267">
    <property type="entry name" value="NLRP_HD2"/>
</dbReference>
<dbReference type="PANTHER" id="PTHR45690:SF8">
    <property type="entry name" value="NACHT, LRR AND PYD DOMAINS-CONTAINING PROTEIN 8"/>
    <property type="match status" value="1"/>
</dbReference>
<keyword evidence="5" id="KW-0067">ATP-binding</keyword>
<dbReference type="Gene3D" id="1.10.533.10">
    <property type="entry name" value="Death Domain, Fas"/>
    <property type="match status" value="1"/>
</dbReference>
<dbReference type="SUPFAM" id="SSF52540">
    <property type="entry name" value="P-loop containing nucleoside triphosphate hydrolases"/>
    <property type="match status" value="1"/>
</dbReference>
<dbReference type="EMBL" id="JABVXQ010000014">
    <property type="protein sequence ID" value="KAF6078831.1"/>
    <property type="molecule type" value="Genomic_DNA"/>
</dbReference>
<dbReference type="PANTHER" id="PTHR45690">
    <property type="entry name" value="NACHT, LRR AND PYD DOMAINS-CONTAINING PROTEIN 12"/>
    <property type="match status" value="1"/>
</dbReference>
<dbReference type="Gene3D" id="3.40.50.300">
    <property type="entry name" value="P-loop containing nucleotide triphosphate hydrolases"/>
    <property type="match status" value="1"/>
</dbReference>
<evidence type="ECO:0000313" key="8">
    <source>
        <dbReference type="EMBL" id="KAF6078831.1"/>
    </source>
</evidence>
<dbReference type="Pfam" id="PF17779">
    <property type="entry name" value="WHD_NOD2"/>
    <property type="match status" value="1"/>
</dbReference>
<evidence type="ECO:0000256" key="5">
    <source>
        <dbReference type="ARBA" id="ARBA00022840"/>
    </source>
</evidence>
<dbReference type="PRINTS" id="PR00364">
    <property type="entry name" value="DISEASERSIST"/>
</dbReference>
<dbReference type="InterPro" id="IPR032675">
    <property type="entry name" value="LRR_dom_sf"/>
</dbReference>
<dbReference type="CDD" id="cd08320">
    <property type="entry name" value="Pyrin_NALPs"/>
    <property type="match status" value="1"/>
</dbReference>
<dbReference type="GO" id="GO:0050727">
    <property type="term" value="P:regulation of inflammatory response"/>
    <property type="evidence" value="ECO:0007669"/>
    <property type="project" value="TreeGrafter"/>
</dbReference>
<feature type="domain" description="Pyrin" evidence="6">
    <location>
        <begin position="30"/>
        <end position="122"/>
    </location>
</feature>
<dbReference type="SUPFAM" id="SSF47986">
    <property type="entry name" value="DEATH domain"/>
    <property type="match status" value="1"/>
</dbReference>
<dbReference type="PROSITE" id="PS50824">
    <property type="entry name" value="DAPIN"/>
    <property type="match status" value="1"/>
</dbReference>
<dbReference type="Pfam" id="PF02758">
    <property type="entry name" value="PYRIN"/>
    <property type="match status" value="1"/>
</dbReference>
<comment type="caution">
    <text evidence="8">The sequence shown here is derived from an EMBL/GenBank/DDBJ whole genome shotgun (WGS) entry which is preliminary data.</text>
</comment>
<dbReference type="InterPro" id="IPR041075">
    <property type="entry name" value="NOD1/2_WH"/>
</dbReference>
<dbReference type="GO" id="GO:0005524">
    <property type="term" value="F:ATP binding"/>
    <property type="evidence" value="ECO:0007669"/>
    <property type="project" value="UniProtKB-KW"/>
</dbReference>
<organism evidence="8 9">
    <name type="scientific">Phyllostomus discolor</name>
    <name type="common">pale spear-nosed bat</name>
    <dbReference type="NCBI Taxonomy" id="89673"/>
    <lineage>
        <taxon>Eukaryota</taxon>
        <taxon>Metazoa</taxon>
        <taxon>Chordata</taxon>
        <taxon>Craniata</taxon>
        <taxon>Vertebrata</taxon>
        <taxon>Euteleostomi</taxon>
        <taxon>Mammalia</taxon>
        <taxon>Eutheria</taxon>
        <taxon>Laurasiatheria</taxon>
        <taxon>Chiroptera</taxon>
        <taxon>Yangochiroptera</taxon>
        <taxon>Phyllostomidae</taxon>
        <taxon>Phyllostominae</taxon>
        <taxon>Phyllostomus</taxon>
    </lineage>
</organism>
<keyword evidence="4" id="KW-0547">Nucleotide-binding</keyword>
<gene>
    <name evidence="8" type="ORF">HJG60_013875</name>
</gene>
<evidence type="ECO:0000256" key="4">
    <source>
        <dbReference type="ARBA" id="ARBA00022741"/>
    </source>
</evidence>
<dbReference type="GO" id="GO:0005737">
    <property type="term" value="C:cytoplasm"/>
    <property type="evidence" value="ECO:0007669"/>
    <property type="project" value="TreeGrafter"/>
</dbReference>
<dbReference type="Proteomes" id="UP000664940">
    <property type="component" value="Unassembled WGS sequence"/>
</dbReference>
<evidence type="ECO:0000256" key="3">
    <source>
        <dbReference type="ARBA" id="ARBA00022737"/>
    </source>
</evidence>
<protein>
    <submittedName>
        <fullName evidence="8">NLR family pyrin domain containing 8</fullName>
    </submittedName>
</protein>
<dbReference type="InterPro" id="IPR007111">
    <property type="entry name" value="NACHT_NTPase"/>
</dbReference>
<proteinExistence type="inferred from homology"/>
<dbReference type="Gene3D" id="3.80.10.10">
    <property type="entry name" value="Ribonuclease Inhibitor"/>
    <property type="match status" value="2"/>
</dbReference>
<accession>A0A834DFJ3</accession>
<dbReference type="SMART" id="SM00368">
    <property type="entry name" value="LRR_RI"/>
    <property type="match status" value="8"/>
</dbReference>
<dbReference type="Pfam" id="PF05729">
    <property type="entry name" value="NACHT"/>
    <property type="match status" value="1"/>
</dbReference>
<keyword evidence="3" id="KW-0677">Repeat</keyword>
<keyword evidence="2" id="KW-0433">Leucine-rich repeat</keyword>
<dbReference type="PROSITE" id="PS50837">
    <property type="entry name" value="NACHT"/>
    <property type="match status" value="1"/>
</dbReference>
<reference evidence="8 9" key="1">
    <citation type="journal article" date="2020" name="Nature">
        <title>Six reference-quality genomes reveal evolution of bat adaptations.</title>
        <authorList>
            <person name="Jebb D."/>
            <person name="Huang Z."/>
            <person name="Pippel M."/>
            <person name="Hughes G.M."/>
            <person name="Lavrichenko K."/>
            <person name="Devanna P."/>
            <person name="Winkler S."/>
            <person name="Jermiin L.S."/>
            <person name="Skirmuntt E.C."/>
            <person name="Katzourakis A."/>
            <person name="Burkitt-Gray L."/>
            <person name="Ray D.A."/>
            <person name="Sullivan K.A.M."/>
            <person name="Roscito J.G."/>
            <person name="Kirilenko B.M."/>
            <person name="Davalos L.M."/>
            <person name="Corthals A.P."/>
            <person name="Power M.L."/>
            <person name="Jones G."/>
            <person name="Ransome R.D."/>
            <person name="Dechmann D.K.N."/>
            <person name="Locatelli A.G."/>
            <person name="Puechmaille S.J."/>
            <person name="Fedrigo O."/>
            <person name="Jarvis E.D."/>
            <person name="Hiller M."/>
            <person name="Vernes S.C."/>
            <person name="Myers E.W."/>
            <person name="Teeling E.C."/>
        </authorList>
    </citation>
    <scope>NUCLEOTIDE SEQUENCE [LARGE SCALE GENOMIC DNA]</scope>
    <source>
        <strain evidence="8">Bat1K_MPI-CBG_1</strain>
    </source>
</reference>
<evidence type="ECO:0000256" key="1">
    <source>
        <dbReference type="ARBA" id="ARBA00008665"/>
    </source>
</evidence>
<name>A0A834DFJ3_9CHIR</name>
<dbReference type="InterPro" id="IPR027417">
    <property type="entry name" value="P-loop_NTPase"/>
</dbReference>
<dbReference type="SMART" id="SM01289">
    <property type="entry name" value="PYRIN"/>
    <property type="match status" value="1"/>
</dbReference>
<comment type="similarity">
    <text evidence="1">Belongs to the NLRP family.</text>
</comment>
<dbReference type="Pfam" id="PF17776">
    <property type="entry name" value="NLRC4_HD2"/>
    <property type="match status" value="1"/>
</dbReference>